<dbReference type="EMBL" id="BSNC01000005">
    <property type="protein sequence ID" value="GLP97062.1"/>
    <property type="molecule type" value="Genomic_DNA"/>
</dbReference>
<dbReference type="RefSeq" id="WP_095504360.1">
    <property type="nucleotide sequence ID" value="NZ_BSNC01000005.1"/>
</dbReference>
<reference evidence="1" key="2">
    <citation type="submission" date="2023-01" db="EMBL/GenBank/DDBJ databases">
        <title>Draft genome sequence of Paraferrimonas sedimenticola strain NBRC 101628.</title>
        <authorList>
            <person name="Sun Q."/>
            <person name="Mori K."/>
        </authorList>
    </citation>
    <scope>NUCLEOTIDE SEQUENCE</scope>
    <source>
        <strain evidence="1">NBRC 101628</strain>
    </source>
</reference>
<dbReference type="AlphaFoldDB" id="A0AA37W1Z4"/>
<keyword evidence="2" id="KW-1185">Reference proteome</keyword>
<dbReference type="Proteomes" id="UP001161422">
    <property type="component" value="Unassembled WGS sequence"/>
</dbReference>
<accession>A0AA37W1Z4</accession>
<gene>
    <name evidence="1" type="ORF">GCM10007895_23680</name>
</gene>
<proteinExistence type="predicted"/>
<comment type="caution">
    <text evidence="1">The sequence shown here is derived from an EMBL/GenBank/DDBJ whole genome shotgun (WGS) entry which is preliminary data.</text>
</comment>
<evidence type="ECO:0000313" key="1">
    <source>
        <dbReference type="EMBL" id="GLP97062.1"/>
    </source>
</evidence>
<evidence type="ECO:0000313" key="2">
    <source>
        <dbReference type="Proteomes" id="UP001161422"/>
    </source>
</evidence>
<reference evidence="1" key="1">
    <citation type="journal article" date="2014" name="Int. J. Syst. Evol. Microbiol.">
        <title>Complete genome sequence of Corynebacterium casei LMG S-19264T (=DSM 44701T), isolated from a smear-ripened cheese.</title>
        <authorList>
            <consortium name="US DOE Joint Genome Institute (JGI-PGF)"/>
            <person name="Walter F."/>
            <person name="Albersmeier A."/>
            <person name="Kalinowski J."/>
            <person name="Ruckert C."/>
        </authorList>
    </citation>
    <scope>NUCLEOTIDE SEQUENCE</scope>
    <source>
        <strain evidence="1">NBRC 101628</strain>
    </source>
</reference>
<protein>
    <submittedName>
        <fullName evidence="1">Uncharacterized protein</fullName>
    </submittedName>
</protein>
<name>A0AA37W1Z4_9GAMM</name>
<sequence length="128" mass="14767">MEVLFKALIIAAVLTYITYLMRQKFSLKQQVAQAMREGGTQHYPSWLSDIDKRKRFGDELIAATNLRDIPRFFTETLLATEASLDKLLATAGIVERTGASFEEQHKVVLDQVILFWESLRDEDKGRFR</sequence>
<organism evidence="1 2">
    <name type="scientific">Paraferrimonas sedimenticola</name>
    <dbReference type="NCBI Taxonomy" id="375674"/>
    <lineage>
        <taxon>Bacteria</taxon>
        <taxon>Pseudomonadati</taxon>
        <taxon>Pseudomonadota</taxon>
        <taxon>Gammaproteobacteria</taxon>
        <taxon>Alteromonadales</taxon>
        <taxon>Ferrimonadaceae</taxon>
        <taxon>Paraferrimonas</taxon>
    </lineage>
</organism>